<keyword evidence="2" id="KW-1133">Transmembrane helix</keyword>
<dbReference type="InterPro" id="IPR037185">
    <property type="entry name" value="EmrE-like"/>
</dbReference>
<gene>
    <name evidence="4" type="ORF">KIN34_15460</name>
</gene>
<organism evidence="4 5">
    <name type="scientific">Cellulomonas fulva</name>
    <dbReference type="NCBI Taxonomy" id="2835530"/>
    <lineage>
        <taxon>Bacteria</taxon>
        <taxon>Bacillati</taxon>
        <taxon>Actinomycetota</taxon>
        <taxon>Actinomycetes</taxon>
        <taxon>Micrococcales</taxon>
        <taxon>Cellulomonadaceae</taxon>
        <taxon>Cellulomonas</taxon>
    </lineage>
</organism>
<protein>
    <submittedName>
        <fullName evidence="4">DMT family transporter</fullName>
    </submittedName>
</protein>
<feature type="transmembrane region" description="Helical" evidence="2">
    <location>
        <begin position="117"/>
        <end position="137"/>
    </location>
</feature>
<dbReference type="RefSeq" id="WP_214352801.1">
    <property type="nucleotide sequence ID" value="NZ_JAHBOH010000002.1"/>
</dbReference>
<reference evidence="4 5" key="1">
    <citation type="submission" date="2021-05" db="EMBL/GenBank/DDBJ databases">
        <title>Description of Cellulomonas sp. DKR-3 sp. nov.</title>
        <authorList>
            <person name="Dahal R.H."/>
            <person name="Chaudhary D.K."/>
        </authorList>
    </citation>
    <scope>NUCLEOTIDE SEQUENCE [LARGE SCALE GENOMIC DNA]</scope>
    <source>
        <strain evidence="4 5">DKR-3</strain>
    </source>
</reference>
<dbReference type="PANTHER" id="PTHR22911:SF79">
    <property type="entry name" value="MOBA-LIKE NTP TRANSFERASE DOMAIN-CONTAINING PROTEIN"/>
    <property type="match status" value="1"/>
</dbReference>
<evidence type="ECO:0000256" key="2">
    <source>
        <dbReference type="SAM" id="Phobius"/>
    </source>
</evidence>
<feature type="transmembrane region" description="Helical" evidence="2">
    <location>
        <begin position="58"/>
        <end position="79"/>
    </location>
</feature>
<feature type="transmembrane region" description="Helical" evidence="2">
    <location>
        <begin position="203"/>
        <end position="228"/>
    </location>
</feature>
<evidence type="ECO:0000259" key="3">
    <source>
        <dbReference type="Pfam" id="PF00892"/>
    </source>
</evidence>
<keyword evidence="5" id="KW-1185">Reference proteome</keyword>
<feature type="transmembrane region" description="Helical" evidence="2">
    <location>
        <begin position="272"/>
        <end position="291"/>
    </location>
</feature>
<feature type="transmembrane region" description="Helical" evidence="2">
    <location>
        <begin position="27"/>
        <end position="46"/>
    </location>
</feature>
<dbReference type="Proteomes" id="UP000722125">
    <property type="component" value="Unassembled WGS sequence"/>
</dbReference>
<accession>A0ABS5U2S5</accession>
<sequence>MDGGTGSPGTGHAAAGASAPRARVRGAGVVAGLVAALAFATSGPVVKPLLEAGWSPGAAVVVRLWLGALLLAGPAAWALRGRWRALRADRGTVVGLGLLGVAGATTCYFLAVDRLPVAVALLVEYTGPLLLLALAWVRTRRPPARATLVGAALAMGGLVLVLDVTGSLDLDPVGLLSAAGAAVGNAAYFAFTARPIELPAVSLAGAAMVVGALTVSLVALVGILPVTAPDVRVDLLGAHVHWAVPLLVVGAVPTAFAYGVSAVSVRLLGERIASFLALTEVLFAVLLAWLLLGEQPLPVQVLGALLVVAGVALVRAGAAEDGEVPPARRTPVEPCVTAR</sequence>
<dbReference type="SUPFAM" id="SSF103481">
    <property type="entry name" value="Multidrug resistance efflux transporter EmrE"/>
    <property type="match status" value="2"/>
</dbReference>
<dbReference type="Pfam" id="PF00892">
    <property type="entry name" value="EamA"/>
    <property type="match status" value="2"/>
</dbReference>
<comment type="caution">
    <text evidence="4">The sequence shown here is derived from an EMBL/GenBank/DDBJ whole genome shotgun (WGS) entry which is preliminary data.</text>
</comment>
<feature type="transmembrane region" description="Helical" evidence="2">
    <location>
        <begin position="91"/>
        <end position="111"/>
    </location>
</feature>
<feature type="transmembrane region" description="Helical" evidence="2">
    <location>
        <begin position="297"/>
        <end position="318"/>
    </location>
</feature>
<dbReference type="PANTHER" id="PTHR22911">
    <property type="entry name" value="ACYL-MALONYL CONDENSING ENZYME-RELATED"/>
    <property type="match status" value="1"/>
</dbReference>
<evidence type="ECO:0000256" key="1">
    <source>
        <dbReference type="ARBA" id="ARBA00007362"/>
    </source>
</evidence>
<evidence type="ECO:0000313" key="4">
    <source>
        <dbReference type="EMBL" id="MBT0995676.1"/>
    </source>
</evidence>
<feature type="transmembrane region" description="Helical" evidence="2">
    <location>
        <begin position="174"/>
        <end position="191"/>
    </location>
</feature>
<dbReference type="InterPro" id="IPR000620">
    <property type="entry name" value="EamA_dom"/>
</dbReference>
<feature type="domain" description="EamA" evidence="3">
    <location>
        <begin position="174"/>
        <end position="314"/>
    </location>
</feature>
<keyword evidence="2" id="KW-0472">Membrane</keyword>
<keyword evidence="2" id="KW-0812">Transmembrane</keyword>
<feature type="transmembrane region" description="Helical" evidence="2">
    <location>
        <begin position="240"/>
        <end position="260"/>
    </location>
</feature>
<proteinExistence type="inferred from homology"/>
<comment type="similarity">
    <text evidence="1">Belongs to the EamA transporter family.</text>
</comment>
<name>A0ABS5U2S5_9CELL</name>
<dbReference type="EMBL" id="JAHBOH010000002">
    <property type="protein sequence ID" value="MBT0995676.1"/>
    <property type="molecule type" value="Genomic_DNA"/>
</dbReference>
<feature type="domain" description="EamA" evidence="3">
    <location>
        <begin position="28"/>
        <end position="162"/>
    </location>
</feature>
<feature type="transmembrane region" description="Helical" evidence="2">
    <location>
        <begin position="144"/>
        <end position="162"/>
    </location>
</feature>
<evidence type="ECO:0000313" key="5">
    <source>
        <dbReference type="Proteomes" id="UP000722125"/>
    </source>
</evidence>